<dbReference type="Gene3D" id="1.10.10.60">
    <property type="entry name" value="Homeodomain-like"/>
    <property type="match status" value="2"/>
</dbReference>
<keyword evidence="3" id="KW-0804">Transcription</keyword>
<dbReference type="Pfam" id="PF12833">
    <property type="entry name" value="HTH_18"/>
    <property type="match status" value="1"/>
</dbReference>
<protein>
    <submittedName>
        <fullName evidence="5">AraC-like DNA-binding protein</fullName>
    </submittedName>
</protein>
<feature type="domain" description="HTH araC/xylS-type" evidence="4">
    <location>
        <begin position="191"/>
        <end position="289"/>
    </location>
</feature>
<dbReference type="EMBL" id="JAUSVX010000001">
    <property type="protein sequence ID" value="MDQ0468091.1"/>
    <property type="molecule type" value="Genomic_DNA"/>
</dbReference>
<dbReference type="PANTHER" id="PTHR46796:SF14">
    <property type="entry name" value="TRANSCRIPTIONAL REGULATORY PROTEIN"/>
    <property type="match status" value="1"/>
</dbReference>
<proteinExistence type="predicted"/>
<evidence type="ECO:0000313" key="6">
    <source>
        <dbReference type="Proteomes" id="UP001242480"/>
    </source>
</evidence>
<dbReference type="PROSITE" id="PS01124">
    <property type="entry name" value="HTH_ARAC_FAMILY_2"/>
    <property type="match status" value="1"/>
</dbReference>
<keyword evidence="2" id="KW-0238">DNA-binding</keyword>
<reference evidence="5 6" key="1">
    <citation type="submission" date="2023-07" db="EMBL/GenBank/DDBJ databases">
        <title>Genomic Encyclopedia of Type Strains, Phase IV (KMG-IV): sequencing the most valuable type-strain genomes for metagenomic binning, comparative biology and taxonomic classification.</title>
        <authorList>
            <person name="Goeker M."/>
        </authorList>
    </citation>
    <scope>NUCLEOTIDE SEQUENCE [LARGE SCALE GENOMIC DNA]</scope>
    <source>
        <strain evidence="5 6">DSM 19619</strain>
    </source>
</reference>
<evidence type="ECO:0000256" key="2">
    <source>
        <dbReference type="ARBA" id="ARBA00023125"/>
    </source>
</evidence>
<sequence>MSFKPRMTSKLEGIRVVEDLKWRAWNGVVADVWHAACGAGARGDYVSRDARLFVVLEKQGGHSDLRLSPLGADLPACRAPQHLSFVPADMPLWSRIDEAMRVRHLDLHFDAAALGERLGEALDPARLATPRLRFVDERLLGLARLIAAECVEPSHHELYGDGLTVALFVDLMRLGRDRPRRRTALAGWQLRRAIAFIEDNCLRNIRLQELADLTELSQSYFSHAFKAATGLPPHQWHMQARIRRVQAMLANAELALTDIAAAAGFADQAHLTRVFRGVTGQTPAAWRRARLD</sequence>
<accession>A0ABU0J3I2</accession>
<evidence type="ECO:0000256" key="3">
    <source>
        <dbReference type="ARBA" id="ARBA00023163"/>
    </source>
</evidence>
<dbReference type="Proteomes" id="UP001242480">
    <property type="component" value="Unassembled WGS sequence"/>
</dbReference>
<dbReference type="SUPFAM" id="SSF46689">
    <property type="entry name" value="Homeodomain-like"/>
    <property type="match status" value="2"/>
</dbReference>
<evidence type="ECO:0000256" key="1">
    <source>
        <dbReference type="ARBA" id="ARBA00023015"/>
    </source>
</evidence>
<dbReference type="SMART" id="SM00342">
    <property type="entry name" value="HTH_ARAC"/>
    <property type="match status" value="1"/>
</dbReference>
<dbReference type="InterPro" id="IPR050204">
    <property type="entry name" value="AraC_XylS_family_regulators"/>
</dbReference>
<dbReference type="PANTHER" id="PTHR46796">
    <property type="entry name" value="HTH-TYPE TRANSCRIPTIONAL ACTIVATOR RHAS-RELATED"/>
    <property type="match status" value="1"/>
</dbReference>
<dbReference type="InterPro" id="IPR018060">
    <property type="entry name" value="HTH_AraC"/>
</dbReference>
<gene>
    <name evidence="5" type="ORF">QO011_001086</name>
</gene>
<keyword evidence="1" id="KW-0805">Transcription regulation</keyword>
<organism evidence="5 6">
    <name type="scientific">Labrys wisconsinensis</name>
    <dbReference type="NCBI Taxonomy" id="425677"/>
    <lineage>
        <taxon>Bacteria</taxon>
        <taxon>Pseudomonadati</taxon>
        <taxon>Pseudomonadota</taxon>
        <taxon>Alphaproteobacteria</taxon>
        <taxon>Hyphomicrobiales</taxon>
        <taxon>Xanthobacteraceae</taxon>
        <taxon>Labrys</taxon>
    </lineage>
</organism>
<comment type="caution">
    <text evidence="5">The sequence shown here is derived from an EMBL/GenBank/DDBJ whole genome shotgun (WGS) entry which is preliminary data.</text>
</comment>
<evidence type="ECO:0000313" key="5">
    <source>
        <dbReference type="EMBL" id="MDQ0468091.1"/>
    </source>
</evidence>
<keyword evidence="6" id="KW-1185">Reference proteome</keyword>
<dbReference type="InterPro" id="IPR009057">
    <property type="entry name" value="Homeodomain-like_sf"/>
</dbReference>
<dbReference type="RefSeq" id="WP_307268678.1">
    <property type="nucleotide sequence ID" value="NZ_JAUSVX010000001.1"/>
</dbReference>
<name>A0ABU0J3I2_9HYPH</name>
<evidence type="ECO:0000259" key="4">
    <source>
        <dbReference type="PROSITE" id="PS01124"/>
    </source>
</evidence>